<evidence type="ECO:0000313" key="1">
    <source>
        <dbReference type="EMBL" id="MCM2678033.1"/>
    </source>
</evidence>
<dbReference type="Proteomes" id="UP001203665">
    <property type="component" value="Unassembled WGS sequence"/>
</dbReference>
<evidence type="ECO:0000313" key="2">
    <source>
        <dbReference type="Proteomes" id="UP001203665"/>
    </source>
</evidence>
<gene>
    <name evidence="1" type="ORF">NDM98_23265</name>
</gene>
<name>A0ABT0XQ54_9BACI</name>
<accession>A0ABT0XQ54</accession>
<sequence length="96" mass="11412">MYTFDDSLHLHVGYYEDGKDLEGIFFKVLGEPKWCLFFDQDFYQLKVNGTYSYDSSFGLLVDTISTLNEELTYERGCLLFRRFLEYEKLIDTSIED</sequence>
<organism evidence="1 2">
    <name type="scientific">Alkalicoccobacillus plakortidis</name>
    <dbReference type="NCBI Taxonomy" id="444060"/>
    <lineage>
        <taxon>Bacteria</taxon>
        <taxon>Bacillati</taxon>
        <taxon>Bacillota</taxon>
        <taxon>Bacilli</taxon>
        <taxon>Bacillales</taxon>
        <taxon>Bacillaceae</taxon>
        <taxon>Alkalicoccobacillus</taxon>
    </lineage>
</organism>
<reference evidence="1" key="1">
    <citation type="submission" date="2022-06" db="EMBL/GenBank/DDBJ databases">
        <title>Alkalicoccobacillus porphyridii sp. nov., isolated from a marine red alga, Porphyridium purpureum and reclassification of Shouchella plakortidis and Shouchella gibsonii as Alkalicoccobacillus plakortidis comb. nov. and Alkalicoccobacillus gibsonii comb. nov.</title>
        <authorList>
            <person name="Kim K.H."/>
            <person name="Lee J.K."/>
            <person name="Han D.M."/>
            <person name="Baek J.H."/>
            <person name="Jeon C.O."/>
        </authorList>
    </citation>
    <scope>NUCLEOTIDE SEQUENCE</scope>
    <source>
        <strain evidence="1">DSM 19153</strain>
    </source>
</reference>
<dbReference type="EMBL" id="JAMQJY010000009">
    <property type="protein sequence ID" value="MCM2678033.1"/>
    <property type="molecule type" value="Genomic_DNA"/>
</dbReference>
<proteinExistence type="predicted"/>
<comment type="caution">
    <text evidence="1">The sequence shown here is derived from an EMBL/GenBank/DDBJ whole genome shotgun (WGS) entry which is preliminary data.</text>
</comment>
<dbReference type="InterPro" id="IPR025047">
    <property type="entry name" value="DUF3986"/>
</dbReference>
<keyword evidence="2" id="KW-1185">Reference proteome</keyword>
<dbReference type="RefSeq" id="WP_251611926.1">
    <property type="nucleotide sequence ID" value="NZ_JAMQJY010000009.1"/>
</dbReference>
<dbReference type="Pfam" id="PF13143">
    <property type="entry name" value="DUF3986"/>
    <property type="match status" value="1"/>
</dbReference>
<protein>
    <submittedName>
        <fullName evidence="1">DUF3986 family protein</fullName>
    </submittedName>
</protein>